<keyword evidence="9" id="KW-1185">Reference proteome</keyword>
<dbReference type="GO" id="GO:0003676">
    <property type="term" value="F:nucleic acid binding"/>
    <property type="evidence" value="ECO:0007669"/>
    <property type="project" value="InterPro"/>
</dbReference>
<organism evidence="9 10">
    <name type="scientific">Panagrolaimus superbus</name>
    <dbReference type="NCBI Taxonomy" id="310955"/>
    <lineage>
        <taxon>Eukaryota</taxon>
        <taxon>Metazoa</taxon>
        <taxon>Ecdysozoa</taxon>
        <taxon>Nematoda</taxon>
        <taxon>Chromadorea</taxon>
        <taxon>Rhabditida</taxon>
        <taxon>Tylenchina</taxon>
        <taxon>Panagrolaimomorpha</taxon>
        <taxon>Panagrolaimoidea</taxon>
        <taxon>Panagrolaimidae</taxon>
        <taxon>Panagrolaimus</taxon>
    </lineage>
</organism>
<name>A0A914XWE5_9BILA</name>
<keyword evidence="2" id="KW-0808">Transferase</keyword>
<dbReference type="Pfam" id="PF17921">
    <property type="entry name" value="Integrase_H2C2"/>
    <property type="match status" value="1"/>
</dbReference>
<dbReference type="AlphaFoldDB" id="A0A914XWE5"/>
<evidence type="ECO:0000259" key="8">
    <source>
        <dbReference type="PROSITE" id="PS50994"/>
    </source>
</evidence>
<protein>
    <recommendedName>
        <fullName evidence="1">RNA-directed DNA polymerase</fullName>
        <ecNumber evidence="1">2.7.7.49</ecNumber>
    </recommendedName>
</protein>
<proteinExistence type="predicted"/>
<accession>A0A914XWE5</accession>
<dbReference type="GO" id="GO:0004519">
    <property type="term" value="F:endonuclease activity"/>
    <property type="evidence" value="ECO:0007669"/>
    <property type="project" value="UniProtKB-KW"/>
</dbReference>
<dbReference type="Pfam" id="PF17917">
    <property type="entry name" value="RT_RNaseH"/>
    <property type="match status" value="1"/>
</dbReference>
<dbReference type="GO" id="GO:0016787">
    <property type="term" value="F:hydrolase activity"/>
    <property type="evidence" value="ECO:0007669"/>
    <property type="project" value="UniProtKB-KW"/>
</dbReference>
<dbReference type="FunFam" id="3.30.420.10:FF:000063">
    <property type="entry name" value="Retrovirus-related Pol polyprotein from transposon 297-like Protein"/>
    <property type="match status" value="1"/>
</dbReference>
<dbReference type="FunFam" id="1.10.340.70:FF:000004">
    <property type="entry name" value="Retrovirus-related Pol polyprotein from transposon 297-like Protein"/>
    <property type="match status" value="1"/>
</dbReference>
<keyword evidence="3" id="KW-0548">Nucleotidyltransferase</keyword>
<dbReference type="InterPro" id="IPR001584">
    <property type="entry name" value="Integrase_cat-core"/>
</dbReference>
<dbReference type="Pfam" id="PF00665">
    <property type="entry name" value="rve"/>
    <property type="match status" value="1"/>
</dbReference>
<dbReference type="WBParaSite" id="PSU_v2.g10854.t1">
    <property type="protein sequence ID" value="PSU_v2.g10854.t1"/>
    <property type="gene ID" value="PSU_v2.g10854"/>
</dbReference>
<keyword evidence="4" id="KW-0540">Nuclease</keyword>
<dbReference type="InterPro" id="IPR050951">
    <property type="entry name" value="Retrovirus_Pol_polyprotein"/>
</dbReference>
<dbReference type="InterPro" id="IPR012337">
    <property type="entry name" value="RNaseH-like_sf"/>
</dbReference>
<evidence type="ECO:0000256" key="5">
    <source>
        <dbReference type="ARBA" id="ARBA00022759"/>
    </source>
</evidence>
<dbReference type="FunFam" id="3.10.20.370:FF:000001">
    <property type="entry name" value="Retrovirus-related Pol polyprotein from transposon 17.6-like protein"/>
    <property type="match status" value="1"/>
</dbReference>
<evidence type="ECO:0000256" key="2">
    <source>
        <dbReference type="ARBA" id="ARBA00022679"/>
    </source>
</evidence>
<evidence type="ECO:0000313" key="9">
    <source>
        <dbReference type="Proteomes" id="UP000887577"/>
    </source>
</evidence>
<dbReference type="CDD" id="cd09274">
    <property type="entry name" value="RNase_HI_RT_Ty3"/>
    <property type="match status" value="1"/>
</dbReference>
<dbReference type="Gene3D" id="3.10.20.370">
    <property type="match status" value="1"/>
</dbReference>
<keyword evidence="6" id="KW-0378">Hydrolase</keyword>
<dbReference type="SUPFAM" id="SSF53098">
    <property type="entry name" value="Ribonuclease H-like"/>
    <property type="match status" value="1"/>
</dbReference>
<keyword evidence="5" id="KW-0255">Endonuclease</keyword>
<reference evidence="10" key="1">
    <citation type="submission" date="2022-11" db="UniProtKB">
        <authorList>
            <consortium name="WormBaseParasite"/>
        </authorList>
    </citation>
    <scope>IDENTIFICATION</scope>
</reference>
<sequence length="527" mass="60592">MATPKEQQQAFDSLIKALTSDPILVAPDYNKPFVVITDASITAIGGTILQKGDDGQLHPISFCSKVLSDAERNYSTIEQELYAIVFTLKYHKHILYGSEIFLQTDHKPLISLITKPSTSTRLNRWLVELQEFNLAEMKHVPGRDNVIADFLSRPPVETQMLAIHGETERNSKRLQMATEEDKTLKMVLKQIKEDWKNVDLTLQPELKPYYYVRKELKYDEEAKVLKKSNRIIVPESLQPELLKILHRSHFGQERMKLMCREILWWPRINSQIEQIASTCIPCNQHRNKLSPGPVHPWPNADGPWQRIHIDFFGEKWNSTWLVVVDSYTKYPIIVKMKSTDSAATIKALQTIFNNFGYCKTIVSDNGPQLVSNEIKEYYASKQIHLMPSPPYHPQSNGLAERMVGTAKKSATKILAANPKMTPEAAIQQFLDDYRATPHKTTKRSPNELMFCTPPTHLLSTFVPRKDTENEPKPRPTKSKLNFAPGDLVWKRAFRKKVKWEAGTVVQRESNYIYVIQDEWGSNSHKLK</sequence>
<dbReference type="GO" id="GO:0015074">
    <property type="term" value="P:DNA integration"/>
    <property type="evidence" value="ECO:0007669"/>
    <property type="project" value="InterPro"/>
</dbReference>
<feature type="domain" description="Integrase catalytic" evidence="8">
    <location>
        <begin position="299"/>
        <end position="453"/>
    </location>
</feature>
<dbReference type="InterPro" id="IPR041588">
    <property type="entry name" value="Integrase_H2C2"/>
</dbReference>
<dbReference type="InterPro" id="IPR041373">
    <property type="entry name" value="RT_RNaseH"/>
</dbReference>
<dbReference type="Proteomes" id="UP000887577">
    <property type="component" value="Unplaced"/>
</dbReference>
<evidence type="ECO:0000256" key="6">
    <source>
        <dbReference type="ARBA" id="ARBA00022801"/>
    </source>
</evidence>
<dbReference type="InterPro" id="IPR043502">
    <property type="entry name" value="DNA/RNA_pol_sf"/>
</dbReference>
<dbReference type="Gene3D" id="1.10.340.70">
    <property type="match status" value="1"/>
</dbReference>
<dbReference type="GO" id="GO:0003964">
    <property type="term" value="F:RNA-directed DNA polymerase activity"/>
    <property type="evidence" value="ECO:0007669"/>
    <property type="project" value="UniProtKB-KW"/>
</dbReference>
<evidence type="ECO:0000256" key="4">
    <source>
        <dbReference type="ARBA" id="ARBA00022722"/>
    </source>
</evidence>
<evidence type="ECO:0000256" key="1">
    <source>
        <dbReference type="ARBA" id="ARBA00012493"/>
    </source>
</evidence>
<evidence type="ECO:0000256" key="3">
    <source>
        <dbReference type="ARBA" id="ARBA00022695"/>
    </source>
</evidence>
<keyword evidence="7" id="KW-0695">RNA-directed DNA polymerase</keyword>
<dbReference type="SUPFAM" id="SSF56672">
    <property type="entry name" value="DNA/RNA polymerases"/>
    <property type="match status" value="1"/>
</dbReference>
<evidence type="ECO:0000313" key="10">
    <source>
        <dbReference type="WBParaSite" id="PSU_v2.g10854.t1"/>
    </source>
</evidence>
<dbReference type="PROSITE" id="PS50994">
    <property type="entry name" value="INTEGRASE"/>
    <property type="match status" value="1"/>
</dbReference>
<dbReference type="InterPro" id="IPR036397">
    <property type="entry name" value="RNaseH_sf"/>
</dbReference>
<dbReference type="PANTHER" id="PTHR37984:SF5">
    <property type="entry name" value="PROTEIN NYNRIN-LIKE"/>
    <property type="match status" value="1"/>
</dbReference>
<dbReference type="PANTHER" id="PTHR37984">
    <property type="entry name" value="PROTEIN CBG26694"/>
    <property type="match status" value="1"/>
</dbReference>
<dbReference type="GO" id="GO:0042575">
    <property type="term" value="C:DNA polymerase complex"/>
    <property type="evidence" value="ECO:0007669"/>
    <property type="project" value="UniProtKB-ARBA"/>
</dbReference>
<dbReference type="Gene3D" id="3.30.420.10">
    <property type="entry name" value="Ribonuclease H-like superfamily/Ribonuclease H"/>
    <property type="match status" value="1"/>
</dbReference>
<evidence type="ECO:0000256" key="7">
    <source>
        <dbReference type="ARBA" id="ARBA00022918"/>
    </source>
</evidence>
<dbReference type="EC" id="2.7.7.49" evidence="1"/>